<dbReference type="SUPFAM" id="SSF82649">
    <property type="entry name" value="SufE/NifU"/>
    <property type="match status" value="1"/>
</dbReference>
<dbReference type="Pfam" id="PF01592">
    <property type="entry name" value="NifU_N"/>
    <property type="match status" value="1"/>
</dbReference>
<dbReference type="Gene3D" id="3.90.1010.10">
    <property type="match status" value="1"/>
</dbReference>
<comment type="caution">
    <text evidence="2">The sequence shown here is derived from an EMBL/GenBank/DDBJ whole genome shotgun (WGS) entry which is preliminary data.</text>
</comment>
<sequence length="144" mass="15175">MNRAEELYRTVILDHSRRPRHHGTLAAPTVTQAGLNASCGDRLSLQLRVEDGVIADVAFTGSGCAVSQGTASLMTVALRGRRVEDGLALAGAFEAMLRGAHPDPALGDLVALQGVARLHARTKCALLPWDTFRAAVGQVGGRSH</sequence>
<gene>
    <name evidence="2" type="ORF">F8S09_13345</name>
</gene>
<dbReference type="EMBL" id="WBSL01000007">
    <property type="protein sequence ID" value="MPY67657.1"/>
    <property type="molecule type" value="Genomic_DNA"/>
</dbReference>
<evidence type="ECO:0000313" key="3">
    <source>
        <dbReference type="Proteomes" id="UP000484842"/>
    </source>
</evidence>
<dbReference type="GO" id="GO:0051536">
    <property type="term" value="F:iron-sulfur cluster binding"/>
    <property type="evidence" value="ECO:0007669"/>
    <property type="project" value="InterPro"/>
</dbReference>
<reference evidence="2 3" key="1">
    <citation type="submission" date="2019-10" db="EMBL/GenBank/DDBJ databases">
        <title>Deinococcus sp. isolated from soil.</title>
        <authorList>
            <person name="Li Y."/>
            <person name="Wang J."/>
        </authorList>
    </citation>
    <scope>NUCLEOTIDE SEQUENCE [LARGE SCALE GENOMIC DNA]</scope>
    <source>
        <strain evidence="2 3">SDU3-2</strain>
    </source>
</reference>
<dbReference type="RefSeq" id="WP_152871986.1">
    <property type="nucleotide sequence ID" value="NZ_WBSL01000007.1"/>
</dbReference>
<dbReference type="CDD" id="cd06664">
    <property type="entry name" value="IscU_like"/>
    <property type="match status" value="1"/>
</dbReference>
<dbReference type="GO" id="GO:0016226">
    <property type="term" value="P:iron-sulfur cluster assembly"/>
    <property type="evidence" value="ECO:0007669"/>
    <property type="project" value="InterPro"/>
</dbReference>
<dbReference type="PANTHER" id="PTHR10093">
    <property type="entry name" value="IRON-SULFUR CLUSTER ASSEMBLY ENZYME NIFU HOMOLOG"/>
    <property type="match status" value="1"/>
</dbReference>
<organism evidence="2 3">
    <name type="scientific">Deinococcus terrestris</name>
    <dbReference type="NCBI Taxonomy" id="2651870"/>
    <lineage>
        <taxon>Bacteria</taxon>
        <taxon>Thermotogati</taxon>
        <taxon>Deinococcota</taxon>
        <taxon>Deinococci</taxon>
        <taxon>Deinococcales</taxon>
        <taxon>Deinococcaceae</taxon>
        <taxon>Deinococcus</taxon>
    </lineage>
</organism>
<accession>A0A7X1NXJ5</accession>
<evidence type="ECO:0000259" key="1">
    <source>
        <dbReference type="Pfam" id="PF01592"/>
    </source>
</evidence>
<dbReference type="GO" id="GO:0005506">
    <property type="term" value="F:iron ion binding"/>
    <property type="evidence" value="ECO:0007669"/>
    <property type="project" value="InterPro"/>
</dbReference>
<dbReference type="InterPro" id="IPR002871">
    <property type="entry name" value="NIF_FeS_clus_asmbl_NifU_N"/>
</dbReference>
<protein>
    <submittedName>
        <fullName evidence="2">SUF system NifU family Fe-S cluster assembly protein</fullName>
    </submittedName>
</protein>
<keyword evidence="3" id="KW-1185">Reference proteome</keyword>
<proteinExistence type="predicted"/>
<evidence type="ECO:0000313" key="2">
    <source>
        <dbReference type="EMBL" id="MPY67657.1"/>
    </source>
</evidence>
<name>A0A7X1NXJ5_9DEIO</name>
<dbReference type="Proteomes" id="UP000484842">
    <property type="component" value="Unassembled WGS sequence"/>
</dbReference>
<dbReference type="NCBIfam" id="TIGR01994">
    <property type="entry name" value="SUF_scaf_2"/>
    <property type="match status" value="1"/>
</dbReference>
<feature type="domain" description="NIF system FeS cluster assembly NifU N-terminal" evidence="1">
    <location>
        <begin position="8"/>
        <end position="124"/>
    </location>
</feature>
<dbReference type="AlphaFoldDB" id="A0A7X1NXJ5"/>